<feature type="non-terminal residue" evidence="6">
    <location>
        <position position="274"/>
    </location>
</feature>
<dbReference type="InterPro" id="IPR036910">
    <property type="entry name" value="HMG_box_dom_sf"/>
</dbReference>
<dbReference type="PANTHER" id="PTHR10270:SF161">
    <property type="entry name" value="SEX-DETERMINING REGION Y PROTEIN"/>
    <property type="match status" value="1"/>
</dbReference>
<evidence type="ECO:0000256" key="2">
    <source>
        <dbReference type="ARBA" id="ARBA00023163"/>
    </source>
</evidence>
<dbReference type="Gene3D" id="1.10.30.10">
    <property type="entry name" value="High mobility group box domain"/>
    <property type="match status" value="1"/>
</dbReference>
<keyword evidence="1 3" id="KW-0238">DNA-binding</keyword>
<dbReference type="GO" id="GO:0005634">
    <property type="term" value="C:nucleus"/>
    <property type="evidence" value="ECO:0007669"/>
    <property type="project" value="UniProtKB-UniRule"/>
</dbReference>
<dbReference type="GO" id="GO:0030154">
    <property type="term" value="P:cell differentiation"/>
    <property type="evidence" value="ECO:0007669"/>
    <property type="project" value="TreeGrafter"/>
</dbReference>
<evidence type="ECO:0000259" key="5">
    <source>
        <dbReference type="PROSITE" id="PS50118"/>
    </source>
</evidence>
<feature type="compositionally biased region" description="Basic residues" evidence="4">
    <location>
        <begin position="150"/>
        <end position="166"/>
    </location>
</feature>
<organism evidence="6">
    <name type="scientific">Plenodomus biglobosus/Leptosphaeria biglobosa 'erysimi' group</name>
    <dbReference type="NCBI Taxonomy" id="225341"/>
    <lineage>
        <taxon>Eukaryota</taxon>
        <taxon>Fungi</taxon>
        <taxon>Dikarya</taxon>
        <taxon>Ascomycota</taxon>
        <taxon>Pezizomycotina</taxon>
        <taxon>Dothideomycetes</taxon>
        <taxon>Pleosporomycetidae</taxon>
        <taxon>Pleosporales</taxon>
        <taxon>Pleosporineae</taxon>
        <taxon>Leptosphaeriaceae</taxon>
        <taxon>Plenodomus</taxon>
        <taxon>Plenodomus lingam/Leptosphaeria maculans species complex</taxon>
    </lineage>
</organism>
<protein>
    <submittedName>
        <fullName evidence="6">Mating-type MAT1-2 protein</fullName>
    </submittedName>
</protein>
<dbReference type="SMART" id="SM00398">
    <property type="entry name" value="HMG"/>
    <property type="match status" value="1"/>
</dbReference>
<dbReference type="InterPro" id="IPR009071">
    <property type="entry name" value="HMG_box_dom"/>
</dbReference>
<keyword evidence="3" id="KW-0539">Nucleus</keyword>
<evidence type="ECO:0000256" key="4">
    <source>
        <dbReference type="SAM" id="MobiDB-lite"/>
    </source>
</evidence>
<keyword evidence="2" id="KW-0804">Transcription</keyword>
<dbReference type="GO" id="GO:0001228">
    <property type="term" value="F:DNA-binding transcription activator activity, RNA polymerase II-specific"/>
    <property type="evidence" value="ECO:0007669"/>
    <property type="project" value="TreeGrafter"/>
</dbReference>
<name>Q534N8_9PLEO</name>
<evidence type="ECO:0000256" key="1">
    <source>
        <dbReference type="ARBA" id="ARBA00023125"/>
    </source>
</evidence>
<reference evidence="6" key="1">
    <citation type="journal article" date="2005" name="Mol. Phylogenet. Evol.">
        <title>Phylogenetic relationships between members of the crucifer pathogenic Leptosphaeria maculans species complex as shown by mating type (MAT1-2), actin, and beta-tubulin sequences.</title>
        <authorList>
            <person name="Voigt K."/>
            <person name="Cozijnsen A.J."/>
            <person name="Kroymann J."/>
            <person name="Poggeler S."/>
            <person name="Howlett B.J."/>
        </authorList>
    </citation>
    <scope>NUCLEOTIDE SEQUENCE</scope>
    <source>
        <strain evidence="6">Ery-2</strain>
    </source>
</reference>
<dbReference type="GO" id="GO:0000978">
    <property type="term" value="F:RNA polymerase II cis-regulatory region sequence-specific DNA binding"/>
    <property type="evidence" value="ECO:0007669"/>
    <property type="project" value="TreeGrafter"/>
</dbReference>
<evidence type="ECO:0000256" key="3">
    <source>
        <dbReference type="PROSITE-ProRule" id="PRU00267"/>
    </source>
</evidence>
<dbReference type="CDD" id="cd01389">
    <property type="entry name" value="HMG-box_ROX1-like"/>
    <property type="match status" value="1"/>
</dbReference>
<accession>Q534N8</accession>
<feature type="DNA-binding region" description="HMG box" evidence="3">
    <location>
        <begin position="80"/>
        <end position="148"/>
    </location>
</feature>
<dbReference type="PROSITE" id="PS50118">
    <property type="entry name" value="HMG_BOX_2"/>
    <property type="match status" value="1"/>
</dbReference>
<dbReference type="EMBL" id="AY748937">
    <property type="protein sequence ID" value="AAV69627.1"/>
    <property type="molecule type" value="Genomic_DNA"/>
</dbReference>
<dbReference type="InterPro" id="IPR050140">
    <property type="entry name" value="SRY-related_HMG-box_TF-like"/>
</dbReference>
<gene>
    <name evidence="6" type="primary">MAT1-2</name>
</gene>
<proteinExistence type="predicted"/>
<dbReference type="AlphaFoldDB" id="Q534N8"/>
<feature type="domain" description="HMG box" evidence="5">
    <location>
        <begin position="80"/>
        <end position="148"/>
    </location>
</feature>
<feature type="compositionally biased region" description="Basic and acidic residues" evidence="4">
    <location>
        <begin position="128"/>
        <end position="149"/>
    </location>
</feature>
<dbReference type="SUPFAM" id="SSF47095">
    <property type="entry name" value="HMG-box"/>
    <property type="match status" value="1"/>
</dbReference>
<feature type="non-terminal residue" evidence="6">
    <location>
        <position position="1"/>
    </location>
</feature>
<dbReference type="PANTHER" id="PTHR10270">
    <property type="entry name" value="SOX TRANSCRIPTION FACTOR"/>
    <property type="match status" value="1"/>
</dbReference>
<evidence type="ECO:0000313" key="6">
    <source>
        <dbReference type="EMBL" id="AAV69627.1"/>
    </source>
</evidence>
<feature type="region of interest" description="Disordered" evidence="4">
    <location>
        <begin position="128"/>
        <end position="170"/>
    </location>
</feature>
<sequence length="274" mass="30958">QYNIQELFGDLLLQYFKRIMSEQVGAPVTFTFMNVGNRVHTVITMPKTDLAQDLSAPETTVEVPRVEASDRTVTVVAKKAPRPMNCWIIFRDAMAKKLKSEDADLSVQEISGRCSQVWRGLSEAEKKPWQTAAEHAKEEHFRQHPDYKYSPRKPGQKKKRQSRKAKQAAASAVGTEIFDMQMAPETNMMASQLPLPQFDYTILATTTLSDITDSFVGEAAYFNDPAEFIGVLPQEEQSTDDFHDAEAVRHGRLEEEFEAETETGNTLHLDIINT</sequence>
<dbReference type="Pfam" id="PF00505">
    <property type="entry name" value="HMG_box"/>
    <property type="match status" value="1"/>
</dbReference>